<proteinExistence type="predicted"/>
<dbReference type="AlphaFoldDB" id="A0A2W1NCJ8"/>
<sequence length="72" mass="8516">MIKYTAPIILIIIGILLFERRNLKDMKTAHRWLVYSMLAVGGAIWIYVYGSDRTVHPTRWLQMLLEPFDPIR</sequence>
<keyword evidence="1" id="KW-0472">Membrane</keyword>
<name>A0A2W1NCJ8_PAEXE</name>
<dbReference type="EMBL" id="NHRJ02000003">
    <property type="protein sequence ID" value="PZE21380.1"/>
    <property type="molecule type" value="Genomic_DNA"/>
</dbReference>
<organism evidence="2 3">
    <name type="scientific">Paenibacillus xerothermodurans</name>
    <dbReference type="NCBI Taxonomy" id="1977292"/>
    <lineage>
        <taxon>Bacteria</taxon>
        <taxon>Bacillati</taxon>
        <taxon>Bacillota</taxon>
        <taxon>Bacilli</taxon>
        <taxon>Bacillales</taxon>
        <taxon>Paenibacillaceae</taxon>
        <taxon>Paenibacillus</taxon>
    </lineage>
</organism>
<feature type="transmembrane region" description="Helical" evidence="1">
    <location>
        <begin position="6"/>
        <end position="23"/>
    </location>
</feature>
<accession>A0A2W1NCJ8</accession>
<evidence type="ECO:0000256" key="1">
    <source>
        <dbReference type="SAM" id="Phobius"/>
    </source>
</evidence>
<protein>
    <submittedName>
        <fullName evidence="2">Uncharacterized protein</fullName>
    </submittedName>
</protein>
<keyword evidence="3" id="KW-1185">Reference proteome</keyword>
<keyword evidence="1" id="KW-1133">Transmembrane helix</keyword>
<feature type="transmembrane region" description="Helical" evidence="1">
    <location>
        <begin position="32"/>
        <end position="50"/>
    </location>
</feature>
<reference evidence="2" key="1">
    <citation type="submission" date="2018-06" db="EMBL/GenBank/DDBJ databases">
        <title>Paenibacillus xerothermodurans sp. nov. an extremely dry heat resistant spore forming bacterium isolated from the soil of Cape Canaveral, Florida.</title>
        <authorList>
            <person name="Seuylemezian A."/>
            <person name="Kaur N."/>
            <person name="Patil P."/>
            <person name="Patil P."/>
            <person name="Mayilraj S."/>
            <person name="Vaishampayan P."/>
        </authorList>
    </citation>
    <scope>NUCLEOTIDE SEQUENCE [LARGE SCALE GENOMIC DNA]</scope>
    <source>
        <strain evidence="2">ATCC 27380</strain>
    </source>
</reference>
<gene>
    <name evidence="2" type="ORF">CBW46_008450</name>
</gene>
<dbReference type="RefSeq" id="WP_089199576.1">
    <property type="nucleotide sequence ID" value="NZ_NHRJ02000003.1"/>
</dbReference>
<keyword evidence="1" id="KW-0812">Transmembrane</keyword>
<comment type="caution">
    <text evidence="2">The sequence shown here is derived from an EMBL/GenBank/DDBJ whole genome shotgun (WGS) entry which is preliminary data.</text>
</comment>
<dbReference type="Proteomes" id="UP000214746">
    <property type="component" value="Unassembled WGS sequence"/>
</dbReference>
<evidence type="ECO:0000313" key="2">
    <source>
        <dbReference type="EMBL" id="PZE21380.1"/>
    </source>
</evidence>
<evidence type="ECO:0000313" key="3">
    <source>
        <dbReference type="Proteomes" id="UP000214746"/>
    </source>
</evidence>
<dbReference type="OrthoDB" id="2634693at2"/>